<dbReference type="EMBL" id="CAJNOO010001040">
    <property type="protein sequence ID" value="CAF1084435.1"/>
    <property type="molecule type" value="Genomic_DNA"/>
</dbReference>
<proteinExistence type="predicted"/>
<feature type="compositionally biased region" description="Polar residues" evidence="1">
    <location>
        <begin position="78"/>
        <end position="88"/>
    </location>
</feature>
<reference evidence="5" key="1">
    <citation type="submission" date="2021-02" db="EMBL/GenBank/DDBJ databases">
        <authorList>
            <person name="Nowell W R."/>
        </authorList>
    </citation>
    <scope>NUCLEOTIDE SEQUENCE</scope>
</reference>
<evidence type="ECO:0000313" key="4">
    <source>
        <dbReference type="EMBL" id="CAF4028476.1"/>
    </source>
</evidence>
<sequence>MTAIQTTSPAPNSALQDLSKGEITENIILEEPPRYEFVNPSAFNNQNNYVSGTFRYQPHWITIDNSGSTTTMLGTSSKMNPQISHIEN</sequence>
<evidence type="ECO:0000313" key="3">
    <source>
        <dbReference type="EMBL" id="CAF1548466.1"/>
    </source>
</evidence>
<dbReference type="EMBL" id="CAJNOU010009717">
    <property type="protein sequence ID" value="CAF1548466.1"/>
    <property type="molecule type" value="Genomic_DNA"/>
</dbReference>
<dbReference type="Proteomes" id="UP000663874">
    <property type="component" value="Unassembled WGS sequence"/>
</dbReference>
<dbReference type="Proteomes" id="UP000663882">
    <property type="component" value="Unassembled WGS sequence"/>
</dbReference>
<evidence type="ECO:0000313" key="5">
    <source>
        <dbReference type="EMBL" id="CAF4048895.1"/>
    </source>
</evidence>
<dbReference type="EMBL" id="CAJOBE010007161">
    <property type="protein sequence ID" value="CAF4028476.1"/>
    <property type="molecule type" value="Genomic_DNA"/>
</dbReference>
<accession>A0A819RTB1</accession>
<dbReference type="EMBL" id="CAJOAX010009083">
    <property type="protein sequence ID" value="CAF4048895.1"/>
    <property type="molecule type" value="Genomic_DNA"/>
</dbReference>
<evidence type="ECO:0000256" key="1">
    <source>
        <dbReference type="SAM" id="MobiDB-lite"/>
    </source>
</evidence>
<organism evidence="5 6">
    <name type="scientific">Rotaria sordida</name>
    <dbReference type="NCBI Taxonomy" id="392033"/>
    <lineage>
        <taxon>Eukaryota</taxon>
        <taxon>Metazoa</taxon>
        <taxon>Spiralia</taxon>
        <taxon>Gnathifera</taxon>
        <taxon>Rotifera</taxon>
        <taxon>Eurotatoria</taxon>
        <taxon>Bdelloidea</taxon>
        <taxon>Philodinida</taxon>
        <taxon>Philodinidae</taxon>
        <taxon>Rotaria</taxon>
    </lineage>
</organism>
<gene>
    <name evidence="4" type="ORF">FNK824_LOCUS27505</name>
    <name evidence="5" type="ORF">OTI717_LOCUS31537</name>
    <name evidence="2" type="ORF">RFH988_LOCUS18470</name>
    <name evidence="3" type="ORF">SEV965_LOCUS38557</name>
</gene>
<dbReference type="Proteomes" id="UP000663889">
    <property type="component" value="Unassembled WGS sequence"/>
</dbReference>
<comment type="caution">
    <text evidence="5">The sequence shown here is derived from an EMBL/GenBank/DDBJ whole genome shotgun (WGS) entry which is preliminary data.</text>
</comment>
<dbReference type="AlphaFoldDB" id="A0A819RTB1"/>
<evidence type="ECO:0000313" key="6">
    <source>
        <dbReference type="Proteomes" id="UP000663823"/>
    </source>
</evidence>
<dbReference type="Proteomes" id="UP000663823">
    <property type="component" value="Unassembled WGS sequence"/>
</dbReference>
<name>A0A819RTB1_9BILA</name>
<feature type="region of interest" description="Disordered" evidence="1">
    <location>
        <begin position="69"/>
        <end position="88"/>
    </location>
</feature>
<protein>
    <submittedName>
        <fullName evidence="5">Uncharacterized protein</fullName>
    </submittedName>
</protein>
<evidence type="ECO:0000313" key="2">
    <source>
        <dbReference type="EMBL" id="CAF1084435.1"/>
    </source>
</evidence>